<dbReference type="InterPro" id="IPR009010">
    <property type="entry name" value="Asp_de-COase-like_dom_sf"/>
</dbReference>
<dbReference type="Proteomes" id="UP001396334">
    <property type="component" value="Unassembled WGS sequence"/>
</dbReference>
<dbReference type="Gene3D" id="3.10.330.10">
    <property type="match status" value="1"/>
</dbReference>
<evidence type="ECO:0000313" key="5">
    <source>
        <dbReference type="Proteomes" id="UP001396334"/>
    </source>
</evidence>
<dbReference type="Pfam" id="PF09262">
    <property type="entry name" value="PEX-1N"/>
    <property type="match status" value="1"/>
</dbReference>
<accession>A0ABR2PMG1</accession>
<keyword evidence="5" id="KW-1185">Reference proteome</keyword>
<evidence type="ECO:0000259" key="3">
    <source>
        <dbReference type="Pfam" id="PF09262"/>
    </source>
</evidence>
<proteinExistence type="predicted"/>
<comment type="caution">
    <text evidence="4">The sequence shown here is derived from an EMBL/GenBank/DDBJ whole genome shotgun (WGS) entry which is preliminary data.</text>
</comment>
<keyword evidence="2" id="KW-0067">ATP-binding</keyword>
<evidence type="ECO:0000256" key="1">
    <source>
        <dbReference type="ARBA" id="ARBA00022741"/>
    </source>
</evidence>
<protein>
    <recommendedName>
        <fullName evidence="3">Peroxisomal ATPase PEX1 N-terminal C-lobe domain-containing protein</fullName>
    </recommendedName>
</protein>
<keyword evidence="1" id="KW-0547">Nucleotide-binding</keyword>
<feature type="domain" description="Peroxisomal ATPase PEX1 N-terminal C-lobe" evidence="3">
    <location>
        <begin position="101"/>
        <end position="175"/>
    </location>
</feature>
<dbReference type="InterPro" id="IPR029067">
    <property type="entry name" value="CDC48_domain_2-like_sf"/>
</dbReference>
<evidence type="ECO:0000256" key="2">
    <source>
        <dbReference type="ARBA" id="ARBA00022840"/>
    </source>
</evidence>
<gene>
    <name evidence="4" type="ORF">V6N11_064033</name>
</gene>
<dbReference type="SUPFAM" id="SSF50692">
    <property type="entry name" value="ADC-like"/>
    <property type="match status" value="1"/>
</dbReference>
<evidence type="ECO:0000313" key="4">
    <source>
        <dbReference type="EMBL" id="KAK8989615.1"/>
    </source>
</evidence>
<reference evidence="4 5" key="1">
    <citation type="journal article" date="2024" name="G3 (Bethesda)">
        <title>Genome assembly of Hibiscus sabdariffa L. provides insights into metabolisms of medicinal natural products.</title>
        <authorList>
            <person name="Kim T."/>
        </authorList>
    </citation>
    <scope>NUCLEOTIDE SEQUENCE [LARGE SCALE GENOMIC DNA]</scope>
    <source>
        <strain evidence="4">TK-2024</strain>
        <tissue evidence="4">Old leaves</tissue>
    </source>
</reference>
<sequence>MEFEVRHVAGIEDCFVSLPLLLIQTLQSTRSSLLPPLLALELRLPRAFSSDEDPWIVAWSGATSSSTAIEVSQQFAECISLPNRTTVEVRAASDLGKATLVTIEPLTEDDWEILKLNSEHAEDAILKQVGIVYDGMRFPLWLHGGRTIITFLVMSTFPKKASVQLVPGTEVAVAPKTRTRT</sequence>
<dbReference type="EMBL" id="JBBPBN010000056">
    <property type="protein sequence ID" value="KAK8989615.1"/>
    <property type="molecule type" value="Genomic_DNA"/>
</dbReference>
<dbReference type="SUPFAM" id="SSF54585">
    <property type="entry name" value="Cdc48 domain 2-like"/>
    <property type="match status" value="1"/>
</dbReference>
<name>A0ABR2PMG1_9ROSI</name>
<dbReference type="InterPro" id="IPR015342">
    <property type="entry name" value="PEX1-N_C-lobe"/>
</dbReference>
<organism evidence="4 5">
    <name type="scientific">Hibiscus sabdariffa</name>
    <name type="common">roselle</name>
    <dbReference type="NCBI Taxonomy" id="183260"/>
    <lineage>
        <taxon>Eukaryota</taxon>
        <taxon>Viridiplantae</taxon>
        <taxon>Streptophyta</taxon>
        <taxon>Embryophyta</taxon>
        <taxon>Tracheophyta</taxon>
        <taxon>Spermatophyta</taxon>
        <taxon>Magnoliopsida</taxon>
        <taxon>eudicotyledons</taxon>
        <taxon>Gunneridae</taxon>
        <taxon>Pentapetalae</taxon>
        <taxon>rosids</taxon>
        <taxon>malvids</taxon>
        <taxon>Malvales</taxon>
        <taxon>Malvaceae</taxon>
        <taxon>Malvoideae</taxon>
        <taxon>Hibiscus</taxon>
    </lineage>
</organism>